<evidence type="ECO:0000313" key="2">
    <source>
        <dbReference type="EMBL" id="CAD2215980.1"/>
    </source>
</evidence>
<accession>A0A7G2C810</accession>
<proteinExistence type="predicted"/>
<dbReference type="VEuPathDB" id="TriTrypDB:ADEAN_000343800"/>
<gene>
    <name evidence="2" type="ORF">ADEAN_000343800</name>
</gene>
<name>A0A7G2C810_9TRYP</name>
<feature type="compositionally biased region" description="Low complexity" evidence="1">
    <location>
        <begin position="372"/>
        <end position="382"/>
    </location>
</feature>
<dbReference type="EMBL" id="LR877150">
    <property type="protein sequence ID" value="CAD2215980.1"/>
    <property type="molecule type" value="Genomic_DNA"/>
</dbReference>
<dbReference type="Proteomes" id="UP000515908">
    <property type="component" value="Chromosome 06"/>
</dbReference>
<evidence type="ECO:0000313" key="3">
    <source>
        <dbReference type="Proteomes" id="UP000515908"/>
    </source>
</evidence>
<keyword evidence="3" id="KW-1185">Reference proteome</keyword>
<evidence type="ECO:0000256" key="1">
    <source>
        <dbReference type="SAM" id="MobiDB-lite"/>
    </source>
</evidence>
<organism evidence="2 3">
    <name type="scientific">Angomonas deanei</name>
    <dbReference type="NCBI Taxonomy" id="59799"/>
    <lineage>
        <taxon>Eukaryota</taxon>
        <taxon>Discoba</taxon>
        <taxon>Euglenozoa</taxon>
        <taxon>Kinetoplastea</taxon>
        <taxon>Metakinetoplastina</taxon>
        <taxon>Trypanosomatida</taxon>
        <taxon>Trypanosomatidae</taxon>
        <taxon>Strigomonadinae</taxon>
        <taxon>Angomonas</taxon>
    </lineage>
</organism>
<feature type="region of interest" description="Disordered" evidence="1">
    <location>
        <begin position="313"/>
        <end position="407"/>
    </location>
</feature>
<reference evidence="2 3" key="1">
    <citation type="submission" date="2020-08" db="EMBL/GenBank/DDBJ databases">
        <authorList>
            <person name="Newling K."/>
            <person name="Davey J."/>
            <person name="Forrester S."/>
        </authorList>
    </citation>
    <scope>NUCLEOTIDE SEQUENCE [LARGE SCALE GENOMIC DNA]</scope>
    <source>
        <strain evidence="3">Crithidia deanei Carvalho (ATCC PRA-265)</strain>
    </source>
</reference>
<dbReference type="OrthoDB" id="273298at2759"/>
<sequence length="456" mass="50562">MAFRSVAVDLEFIKCGGEILTRSIALVPFTRGTDRRTVLPPTAQVLSLAPEVVMRQCDVLPCGALLEPFLLQSTLNRTSSPVQLEEALAPHKASATEQWEMYRKLKRDLKEAKQLLHQQPPPASEEEEDTTPMSPEETRVKRELQIRLSITTSFSAIDPYGIPNVTHLEERPLRQLYSAAVGSAEFEEAVLHVRGLRAYGKGKGSRKSLAFLLRYHPEVAQTLLRHSFPSEADWIAWLTECATRCRSELQRVSHRHRELGASLQYTEVDTLPSLSHVMNRSWAALLHGERNTRKFYCYGNNDQAVLGRSLTTSCREGATTGGGADRHRRAERPAALPPSGAAGRSHQSSTLHRFWAERGAEGAPAESRAGEGRPAGPHRSGAPRGGGPSRPAVGRPGAGVRGRGHRHSIGSVLSSRVHSSHHTHYILLFLFIFLMKYWKQMYRHTTVTSRTSLSSG</sequence>
<protein>
    <submittedName>
        <fullName evidence="2">Uncharacterized protein</fullName>
    </submittedName>
</protein>
<feature type="region of interest" description="Disordered" evidence="1">
    <location>
        <begin position="114"/>
        <end position="140"/>
    </location>
</feature>
<dbReference type="AlphaFoldDB" id="A0A7G2C810"/>